<dbReference type="AlphaFoldDB" id="A0AAD5DFB0"/>
<proteinExistence type="predicted"/>
<comment type="caution">
    <text evidence="1">The sequence shown here is derived from an EMBL/GenBank/DDBJ whole genome shotgun (WGS) entry which is preliminary data.</text>
</comment>
<feature type="non-terminal residue" evidence="1">
    <location>
        <position position="171"/>
    </location>
</feature>
<dbReference type="EMBL" id="JADXDR010000346">
    <property type="protein sequence ID" value="KAI7835273.1"/>
    <property type="molecule type" value="Genomic_DNA"/>
</dbReference>
<gene>
    <name evidence="1" type="ORF">COHA_010825</name>
</gene>
<accession>A0AAD5DFB0</accession>
<protein>
    <recommendedName>
        <fullName evidence="3">C-type lectin domain-containing protein</fullName>
    </recommendedName>
</protein>
<evidence type="ECO:0008006" key="3">
    <source>
        <dbReference type="Google" id="ProtNLM"/>
    </source>
</evidence>
<keyword evidence="2" id="KW-1185">Reference proteome</keyword>
<evidence type="ECO:0000313" key="2">
    <source>
        <dbReference type="Proteomes" id="UP001205105"/>
    </source>
</evidence>
<evidence type="ECO:0000313" key="1">
    <source>
        <dbReference type="EMBL" id="KAI7835273.1"/>
    </source>
</evidence>
<dbReference type="Proteomes" id="UP001205105">
    <property type="component" value="Unassembled WGS sequence"/>
</dbReference>
<name>A0AAD5DFB0_9CHLO</name>
<sequence length="171" mass="18379">MQSPPPPPPANLPITTYEGYSYVAIAGGNTRVSSLAAAQDLCKTLGSDAKVFTWDTAAELKAIGDALKAVRDKGNTGLMNNIWTGFKNTPGTVFFAYLQDPGKTPLRGDGCDVQFGSAQRCLMPWWSDPFGVYEQIVVLNPVGVEQWGTKWTYSLLNLGGSSSAVLCKQLL</sequence>
<reference evidence="1" key="1">
    <citation type="submission" date="2020-11" db="EMBL/GenBank/DDBJ databases">
        <title>Chlorella ohadii genome sequencing and assembly.</title>
        <authorList>
            <person name="Murik O."/>
            <person name="Treves H."/>
            <person name="Kedem I."/>
            <person name="Shotland Y."/>
            <person name="Kaplan A."/>
        </authorList>
    </citation>
    <scope>NUCLEOTIDE SEQUENCE</scope>
    <source>
        <strain evidence="1">1</strain>
    </source>
</reference>
<organism evidence="1 2">
    <name type="scientific">Chlorella ohadii</name>
    <dbReference type="NCBI Taxonomy" id="2649997"/>
    <lineage>
        <taxon>Eukaryota</taxon>
        <taxon>Viridiplantae</taxon>
        <taxon>Chlorophyta</taxon>
        <taxon>core chlorophytes</taxon>
        <taxon>Trebouxiophyceae</taxon>
        <taxon>Chlorellales</taxon>
        <taxon>Chlorellaceae</taxon>
        <taxon>Chlorella clade</taxon>
        <taxon>Chlorella</taxon>
    </lineage>
</organism>